<sequence>RFLDQGNRSVIVHRDSTTATWHKPLIASGYSDALDVEATMKEALKNTQTSITNTLQTLYSQQRTATTDAMTGILASESRGIPMTEKDLAGGSISYEYDAALAATGQISILQRRGWIGALRGQMVADSENVLENGISFGAIAADSDNAGAAAFDVSPTGEDHVLNGVATLECVNDTVGFSTFSLKNTLTTVLGDGTTVRNSDRAVTIEQSFEDGPTGISLTLGYSSITETDPDNIISGTGGGITVTNANEQNTNKGIIFFKFTRQTGNNFLI</sequence>
<gene>
    <name evidence="1" type="ORF">S01H1_35569</name>
</gene>
<protein>
    <submittedName>
        <fullName evidence="1">Uncharacterized protein</fullName>
    </submittedName>
</protein>
<feature type="non-terminal residue" evidence="1">
    <location>
        <position position="1"/>
    </location>
</feature>
<accession>X0WIH6</accession>
<proteinExistence type="predicted"/>
<feature type="non-terminal residue" evidence="1">
    <location>
        <position position="271"/>
    </location>
</feature>
<organism evidence="1">
    <name type="scientific">marine sediment metagenome</name>
    <dbReference type="NCBI Taxonomy" id="412755"/>
    <lineage>
        <taxon>unclassified sequences</taxon>
        <taxon>metagenomes</taxon>
        <taxon>ecological metagenomes</taxon>
    </lineage>
</organism>
<dbReference type="AlphaFoldDB" id="X0WIH6"/>
<reference evidence="1" key="1">
    <citation type="journal article" date="2014" name="Front. Microbiol.">
        <title>High frequency of phylogenetically diverse reductive dehalogenase-homologous genes in deep subseafloor sedimentary metagenomes.</title>
        <authorList>
            <person name="Kawai M."/>
            <person name="Futagami T."/>
            <person name="Toyoda A."/>
            <person name="Takaki Y."/>
            <person name="Nishi S."/>
            <person name="Hori S."/>
            <person name="Arai W."/>
            <person name="Tsubouchi T."/>
            <person name="Morono Y."/>
            <person name="Uchiyama I."/>
            <person name="Ito T."/>
            <person name="Fujiyama A."/>
            <person name="Inagaki F."/>
            <person name="Takami H."/>
        </authorList>
    </citation>
    <scope>NUCLEOTIDE SEQUENCE</scope>
    <source>
        <strain evidence="1">Expedition CK06-06</strain>
    </source>
</reference>
<dbReference type="EMBL" id="BARS01022230">
    <property type="protein sequence ID" value="GAG12476.1"/>
    <property type="molecule type" value="Genomic_DNA"/>
</dbReference>
<name>X0WIH6_9ZZZZ</name>
<evidence type="ECO:0000313" key="1">
    <source>
        <dbReference type="EMBL" id="GAG12476.1"/>
    </source>
</evidence>
<comment type="caution">
    <text evidence="1">The sequence shown here is derived from an EMBL/GenBank/DDBJ whole genome shotgun (WGS) entry which is preliminary data.</text>
</comment>